<proteinExistence type="predicted"/>
<dbReference type="Pfam" id="PF02635">
    <property type="entry name" value="DsrE"/>
    <property type="match status" value="1"/>
</dbReference>
<organism evidence="1 2">
    <name type="scientific">Marinicella litoralis</name>
    <dbReference type="NCBI Taxonomy" id="644220"/>
    <lineage>
        <taxon>Bacteria</taxon>
        <taxon>Pseudomonadati</taxon>
        <taxon>Pseudomonadota</taxon>
        <taxon>Gammaproteobacteria</taxon>
        <taxon>Lysobacterales</taxon>
        <taxon>Marinicellaceae</taxon>
        <taxon>Marinicella</taxon>
    </lineage>
</organism>
<dbReference type="RefSeq" id="WP_099019396.1">
    <property type="nucleotide sequence ID" value="NZ_NIHB01000002.1"/>
</dbReference>
<dbReference type="GO" id="GO:0016740">
    <property type="term" value="F:transferase activity"/>
    <property type="evidence" value="ECO:0007669"/>
    <property type="project" value="UniProtKB-KW"/>
</dbReference>
<evidence type="ECO:0000313" key="1">
    <source>
        <dbReference type="EMBL" id="TDR22780.1"/>
    </source>
</evidence>
<dbReference type="InterPro" id="IPR027396">
    <property type="entry name" value="DsrEFH-like"/>
</dbReference>
<keyword evidence="1" id="KW-0808">Transferase</keyword>
<sequence length="109" mass="12679">MKFNLLINPIHSWQDSNDHALILVQSMINHGHQINAVFFYGESSQIAAKPDFQISWKKLIQQQTFDLLICRTMIEYHEIKPQLEPEFKIVGMGHLTLAMEQSDRTVELV</sequence>
<accession>A0A4R6XWG1</accession>
<protein>
    <submittedName>
        <fullName evidence="1">Sulfur relay (Sulfurtransferase) complex TusBCD TusD component (DsrE family)</fullName>
    </submittedName>
</protein>
<dbReference type="AlphaFoldDB" id="A0A4R6XWG1"/>
<evidence type="ECO:0000313" key="2">
    <source>
        <dbReference type="Proteomes" id="UP000295724"/>
    </source>
</evidence>
<reference evidence="1 2" key="1">
    <citation type="submission" date="2019-03" db="EMBL/GenBank/DDBJ databases">
        <title>Genomic Encyclopedia of Type Strains, Phase IV (KMG-IV): sequencing the most valuable type-strain genomes for metagenomic binning, comparative biology and taxonomic classification.</title>
        <authorList>
            <person name="Goeker M."/>
        </authorList>
    </citation>
    <scope>NUCLEOTIDE SEQUENCE [LARGE SCALE GENOMIC DNA]</scope>
    <source>
        <strain evidence="1 2">DSM 25488</strain>
    </source>
</reference>
<dbReference type="SUPFAM" id="SSF75169">
    <property type="entry name" value="DsrEFH-like"/>
    <property type="match status" value="1"/>
</dbReference>
<dbReference type="Proteomes" id="UP000295724">
    <property type="component" value="Unassembled WGS sequence"/>
</dbReference>
<comment type="caution">
    <text evidence="1">The sequence shown here is derived from an EMBL/GenBank/DDBJ whole genome shotgun (WGS) entry which is preliminary data.</text>
</comment>
<dbReference type="EMBL" id="SNZB01000002">
    <property type="protein sequence ID" value="TDR22780.1"/>
    <property type="molecule type" value="Genomic_DNA"/>
</dbReference>
<keyword evidence="2" id="KW-1185">Reference proteome</keyword>
<name>A0A4R6XWG1_9GAMM</name>
<dbReference type="OrthoDB" id="9787483at2"/>
<dbReference type="InterPro" id="IPR003787">
    <property type="entry name" value="Sulphur_relay_DsrE/F-like"/>
</dbReference>
<dbReference type="Gene3D" id="3.40.1260.10">
    <property type="entry name" value="DsrEFH-like"/>
    <property type="match status" value="1"/>
</dbReference>
<gene>
    <name evidence="1" type="ORF">C8D91_1273</name>
</gene>